<dbReference type="Proteomes" id="UP000002027">
    <property type="component" value="Chromosome 1"/>
</dbReference>
<protein>
    <recommendedName>
        <fullName evidence="2">DUF1648 domain-containing protein</fullName>
    </recommendedName>
</protein>
<dbReference type="GO" id="GO:0009636">
    <property type="term" value="P:response to toxic substance"/>
    <property type="evidence" value="ECO:0007669"/>
    <property type="project" value="TreeGrafter"/>
</dbReference>
<dbReference type="KEGG" id="sti:Sthe_0222"/>
<organism evidence="3 4">
    <name type="scientific">Sphaerobacter thermophilus (strain ATCC 49802 / DSM 20745 / KCCM 41009 / NCIMB 13125 / S 6022)</name>
    <dbReference type="NCBI Taxonomy" id="479434"/>
    <lineage>
        <taxon>Bacteria</taxon>
        <taxon>Pseudomonadati</taxon>
        <taxon>Thermomicrobiota</taxon>
        <taxon>Thermomicrobia</taxon>
        <taxon>Sphaerobacterales</taxon>
        <taxon>Sphaerobacterineae</taxon>
        <taxon>Sphaerobacteraceae</taxon>
        <taxon>Sphaerobacter</taxon>
    </lineage>
</organism>
<feature type="transmembrane region" description="Helical" evidence="1">
    <location>
        <begin position="21"/>
        <end position="44"/>
    </location>
</feature>
<keyword evidence="1" id="KW-0812">Transmembrane</keyword>
<feature type="domain" description="DUF1648" evidence="2">
    <location>
        <begin position="32"/>
        <end position="78"/>
    </location>
</feature>
<evidence type="ECO:0000259" key="2">
    <source>
        <dbReference type="Pfam" id="PF07853"/>
    </source>
</evidence>
<feature type="transmembrane region" description="Helical" evidence="1">
    <location>
        <begin position="71"/>
        <end position="90"/>
    </location>
</feature>
<dbReference type="HOGENOM" id="CLU_120972_0_0_0"/>
<reference evidence="4" key="1">
    <citation type="submission" date="2009-11" db="EMBL/GenBank/DDBJ databases">
        <title>The complete chromosome 1 of Sphaerobacter thermophilus DSM 20745.</title>
        <authorList>
            <person name="Lucas S."/>
            <person name="Copeland A."/>
            <person name="Lapidus A."/>
            <person name="Glavina del Rio T."/>
            <person name="Dalin E."/>
            <person name="Tice H."/>
            <person name="Bruce D."/>
            <person name="Goodwin L."/>
            <person name="Pitluck S."/>
            <person name="Kyrpides N."/>
            <person name="Mavromatis K."/>
            <person name="Ivanova N."/>
            <person name="Mikhailova N."/>
            <person name="LaButti K.M."/>
            <person name="Clum A."/>
            <person name="Sun H.I."/>
            <person name="Brettin T."/>
            <person name="Detter J.C."/>
            <person name="Han C."/>
            <person name="Larimer F."/>
            <person name="Land M."/>
            <person name="Hauser L."/>
            <person name="Markowitz V."/>
            <person name="Cheng J.F."/>
            <person name="Hugenholtz P."/>
            <person name="Woyke T."/>
            <person name="Wu D."/>
            <person name="Steenblock K."/>
            <person name="Schneider S."/>
            <person name="Pukall R."/>
            <person name="Goeker M."/>
            <person name="Klenk H.P."/>
            <person name="Eisen J.A."/>
        </authorList>
    </citation>
    <scope>NUCLEOTIDE SEQUENCE [LARGE SCALE GENOMIC DNA]</scope>
    <source>
        <strain evidence="4">ATCC 49802 / DSM 20745 / S 6022</strain>
    </source>
</reference>
<dbReference type="InterPro" id="IPR012867">
    <property type="entry name" value="DUF1648"/>
</dbReference>
<gene>
    <name evidence="3" type="ordered locus">Sthe_0222</name>
</gene>
<dbReference type="InParanoid" id="D1C6C3"/>
<reference evidence="3 4" key="2">
    <citation type="journal article" date="2010" name="Stand. Genomic Sci.">
        <title>Complete genome sequence of Desulfohalobium retbaense type strain (HR(100)).</title>
        <authorList>
            <person name="Spring S."/>
            <person name="Nolan M."/>
            <person name="Lapidus A."/>
            <person name="Glavina Del Rio T."/>
            <person name="Copeland A."/>
            <person name="Tice H."/>
            <person name="Cheng J.F."/>
            <person name="Lucas S."/>
            <person name="Land M."/>
            <person name="Chen F."/>
            <person name="Bruce D."/>
            <person name="Goodwin L."/>
            <person name="Pitluck S."/>
            <person name="Ivanova N."/>
            <person name="Mavromatis K."/>
            <person name="Mikhailova N."/>
            <person name="Pati A."/>
            <person name="Chen A."/>
            <person name="Palaniappan K."/>
            <person name="Hauser L."/>
            <person name="Chang Y.J."/>
            <person name="Jeffries C.D."/>
            <person name="Munk C."/>
            <person name="Kiss H."/>
            <person name="Chain P."/>
            <person name="Han C."/>
            <person name="Brettin T."/>
            <person name="Detter J.C."/>
            <person name="Schuler E."/>
            <person name="Goker M."/>
            <person name="Rohde M."/>
            <person name="Bristow J."/>
            <person name="Eisen J.A."/>
            <person name="Markowitz V."/>
            <person name="Hugenholtz P."/>
            <person name="Kyrpides N.C."/>
            <person name="Klenk H.P."/>
        </authorList>
    </citation>
    <scope>NUCLEOTIDE SEQUENCE [LARGE SCALE GENOMIC DNA]</scope>
    <source>
        <strain evidence="4">ATCC 49802 / DSM 20745 / S 6022</strain>
    </source>
</reference>
<sequence>MTATSSKREQRPVLDLPRSSFEIVGELLALIGIIVTVAILLYAWPDLPDRVPTHFGVTGEPDSWGSKTSVLFPPLVMMALYAGLTILNRFPHIFNYPRVITEENAPRQYRLARTLMTWLKAELVWLFAFLEWSIVRTAQGESTGIGVVFLPVMLIVLFGTLGIYFWVSARKA</sequence>
<evidence type="ECO:0000313" key="3">
    <source>
        <dbReference type="EMBL" id="ACZ37661.1"/>
    </source>
</evidence>
<dbReference type="PANTHER" id="PTHR37810">
    <property type="entry name" value="IMMUNITY PROTEIN SDPI"/>
    <property type="match status" value="1"/>
</dbReference>
<feature type="transmembrane region" description="Helical" evidence="1">
    <location>
        <begin position="144"/>
        <end position="167"/>
    </location>
</feature>
<feature type="transmembrane region" description="Helical" evidence="1">
    <location>
        <begin position="111"/>
        <end position="132"/>
    </location>
</feature>
<accession>D1C6C3</accession>
<keyword evidence="4" id="KW-1185">Reference proteome</keyword>
<keyword evidence="1" id="KW-0472">Membrane</keyword>
<dbReference type="Pfam" id="PF07853">
    <property type="entry name" value="DUF1648"/>
    <property type="match status" value="1"/>
</dbReference>
<evidence type="ECO:0000256" key="1">
    <source>
        <dbReference type="SAM" id="Phobius"/>
    </source>
</evidence>
<proteinExistence type="predicted"/>
<dbReference type="PANTHER" id="PTHR37810:SF5">
    <property type="entry name" value="IMMUNITY PROTEIN SDPI"/>
    <property type="match status" value="1"/>
</dbReference>
<dbReference type="EMBL" id="CP001823">
    <property type="protein sequence ID" value="ACZ37661.1"/>
    <property type="molecule type" value="Genomic_DNA"/>
</dbReference>
<dbReference type="eggNOG" id="COG4194">
    <property type="taxonomic scope" value="Bacteria"/>
</dbReference>
<name>D1C6C3_SPHTD</name>
<evidence type="ECO:0000313" key="4">
    <source>
        <dbReference type="Proteomes" id="UP000002027"/>
    </source>
</evidence>
<keyword evidence="1" id="KW-1133">Transmembrane helix</keyword>
<dbReference type="STRING" id="479434.Sthe_0222"/>
<dbReference type="RefSeq" id="WP_012870709.1">
    <property type="nucleotide sequence ID" value="NC_013523.1"/>
</dbReference>
<dbReference type="AlphaFoldDB" id="D1C6C3"/>